<dbReference type="EMBL" id="BMAT01001609">
    <property type="protein sequence ID" value="GFR89085.1"/>
    <property type="molecule type" value="Genomic_DNA"/>
</dbReference>
<name>A0AAV4GWR3_9GAST</name>
<comment type="caution">
    <text evidence="1">The sequence shown here is derived from an EMBL/GenBank/DDBJ whole genome shotgun (WGS) entry which is preliminary data.</text>
</comment>
<accession>A0AAV4GWR3</accession>
<gene>
    <name evidence="1" type="ORF">ElyMa_000785200</name>
</gene>
<sequence>MEKTRTVKRLYDAGVAREHRLAAHEGGVRPHLPSFLSVRSMLWSARSRDVPPTPESVESVVIEGAWGETWNGENLRILTMTGDMRSLLLRKTSRPLDDVGRSTWMGHFVLVLSPAAKYS</sequence>
<keyword evidence="2" id="KW-1185">Reference proteome</keyword>
<dbReference type="AlphaFoldDB" id="A0AAV4GWR3"/>
<evidence type="ECO:0000313" key="1">
    <source>
        <dbReference type="EMBL" id="GFR89085.1"/>
    </source>
</evidence>
<reference evidence="1 2" key="1">
    <citation type="journal article" date="2021" name="Elife">
        <title>Chloroplast acquisition without the gene transfer in kleptoplastic sea slugs, Plakobranchus ocellatus.</title>
        <authorList>
            <person name="Maeda T."/>
            <person name="Takahashi S."/>
            <person name="Yoshida T."/>
            <person name="Shimamura S."/>
            <person name="Takaki Y."/>
            <person name="Nagai Y."/>
            <person name="Toyoda A."/>
            <person name="Suzuki Y."/>
            <person name="Arimoto A."/>
            <person name="Ishii H."/>
            <person name="Satoh N."/>
            <person name="Nishiyama T."/>
            <person name="Hasebe M."/>
            <person name="Maruyama T."/>
            <person name="Minagawa J."/>
            <person name="Obokata J."/>
            <person name="Shigenobu S."/>
        </authorList>
    </citation>
    <scope>NUCLEOTIDE SEQUENCE [LARGE SCALE GENOMIC DNA]</scope>
</reference>
<proteinExistence type="predicted"/>
<evidence type="ECO:0000313" key="2">
    <source>
        <dbReference type="Proteomes" id="UP000762676"/>
    </source>
</evidence>
<protein>
    <submittedName>
        <fullName evidence="1">Uncharacterized protein</fullName>
    </submittedName>
</protein>
<organism evidence="1 2">
    <name type="scientific">Elysia marginata</name>
    <dbReference type="NCBI Taxonomy" id="1093978"/>
    <lineage>
        <taxon>Eukaryota</taxon>
        <taxon>Metazoa</taxon>
        <taxon>Spiralia</taxon>
        <taxon>Lophotrochozoa</taxon>
        <taxon>Mollusca</taxon>
        <taxon>Gastropoda</taxon>
        <taxon>Heterobranchia</taxon>
        <taxon>Euthyneura</taxon>
        <taxon>Panpulmonata</taxon>
        <taxon>Sacoglossa</taxon>
        <taxon>Placobranchoidea</taxon>
        <taxon>Plakobranchidae</taxon>
        <taxon>Elysia</taxon>
    </lineage>
</organism>
<dbReference type="Proteomes" id="UP000762676">
    <property type="component" value="Unassembled WGS sequence"/>
</dbReference>